<keyword evidence="10" id="KW-1185">Reference proteome</keyword>
<dbReference type="InterPro" id="IPR005543">
    <property type="entry name" value="PASTA_dom"/>
</dbReference>
<evidence type="ECO:0000313" key="9">
    <source>
        <dbReference type="EMBL" id="MFC5463860.1"/>
    </source>
</evidence>
<accession>A0ABW0LDT0</accession>
<dbReference type="CDD" id="cd06576">
    <property type="entry name" value="PASTA_Pbp2x-like_1"/>
    <property type="match status" value="1"/>
</dbReference>
<evidence type="ECO:0000256" key="3">
    <source>
        <dbReference type="ARBA" id="ARBA00007171"/>
    </source>
</evidence>
<feature type="transmembrane region" description="Helical" evidence="7">
    <location>
        <begin position="7"/>
        <end position="29"/>
    </location>
</feature>
<feature type="domain" description="PASTA" evidence="8">
    <location>
        <begin position="648"/>
        <end position="708"/>
    </location>
</feature>
<dbReference type="PANTHER" id="PTHR30627">
    <property type="entry name" value="PEPTIDOGLYCAN D,D-TRANSPEPTIDASE"/>
    <property type="match status" value="1"/>
</dbReference>
<dbReference type="PROSITE" id="PS51178">
    <property type="entry name" value="PASTA"/>
    <property type="match status" value="1"/>
</dbReference>
<dbReference type="Pfam" id="PF03717">
    <property type="entry name" value="PBP_dimer"/>
    <property type="match status" value="1"/>
</dbReference>
<comment type="catalytic activity">
    <reaction evidence="6">
        <text>Preferential cleavage: (Ac)2-L-Lys-D-Ala-|-D-Ala. Also transpeptidation of peptidyl-alanyl moieties that are N-acyl substituents of D-alanine.</text>
        <dbReference type="EC" id="3.4.16.4"/>
    </reaction>
</comment>
<keyword evidence="7" id="KW-1133">Transmembrane helix</keyword>
<name>A0ABW0LDT0_9BACI</name>
<dbReference type="SUPFAM" id="SSF54184">
    <property type="entry name" value="Penicillin-binding protein 2x (pbp-2x), c-terminal domain"/>
    <property type="match status" value="2"/>
</dbReference>
<evidence type="ECO:0000256" key="2">
    <source>
        <dbReference type="ARBA" id="ARBA00004752"/>
    </source>
</evidence>
<dbReference type="InterPro" id="IPR001460">
    <property type="entry name" value="PCN-bd_Tpept"/>
</dbReference>
<proteinExistence type="inferred from homology"/>
<dbReference type="Gene3D" id="3.30.70.2110">
    <property type="match status" value="1"/>
</dbReference>
<gene>
    <name evidence="9" type="ORF">ACFPM4_03700</name>
</gene>
<dbReference type="InterPro" id="IPR036138">
    <property type="entry name" value="PBP_dimer_sf"/>
</dbReference>
<sequence>MNKKYRNIGAASFFIFFSLLFFVLIVRFISIQYTGEVEGKVLTAQAAQLYMREDVIKAQRGSIYDNNGEVIAEDAASYTLVAILSDTMTTDPDYPRHVVDPRKTAAQLALHIDMSEQDIYDRLTQEGRFQVEFGRAGKDLSNSVKIAIEELQLPGITFIKDTKRYYPNGIFASHLIGYAQKDEESSEIVGVTGLENSYNDLLDGEDGSFKYEGDIWNYILPNSKKHVEEPVNGQDIYLTIDKKIQTFLEDAMNKVDEQYKPKRIMAVVADPKTGKILAMGQRPTYHPTTREGIDQSWHNEIIETSFEPGSTMKIFALATAIEKNVFNPNDKFASGQYCLDGKNCINDHNYGKGWGTISYLEGFQRSSNVVMAKLLEKMGAETWLEYMNKFKFGMKTNIGLPNEVPGKILYNWPIEKVTSVYGQGTTVTAIQMVQAMSAIANDGKMMKPYVVDKIVDPNTKTVTETKPEIAGNPISADTAKQVREILESTITSEHGTAKTYHLEGYRVGGKTGTAQIPNPNGKGYLKERNQYIFSFLGLAPVDNPQLVMYVAIEEPQIEPDENGSKPVSMIFNTVMKTSLQYLNIEPEKTTEVKNTSLPDLTKMKLQDVQTFAQDSNLELVTIGKGNKIVEQFPASGVSLLEGEKIIVKTDGDIFVPNMTGWSKRDVLKIAQLASLELNMVGNGYAYKQNFQPNTSVQAGDQLVVHFETPAAKIEREQAESQSDAEDEVTDE</sequence>
<dbReference type="PANTHER" id="PTHR30627:SF26">
    <property type="entry name" value="PENICILLIN-BINDING PROTEIN 2B"/>
    <property type="match status" value="1"/>
</dbReference>
<keyword evidence="7" id="KW-0812">Transmembrane</keyword>
<protein>
    <recommendedName>
        <fullName evidence="4">serine-type D-Ala-D-Ala carboxypeptidase</fullName>
        <ecNumber evidence="4">3.4.16.4</ecNumber>
    </recommendedName>
</protein>
<evidence type="ECO:0000256" key="1">
    <source>
        <dbReference type="ARBA" id="ARBA00004370"/>
    </source>
</evidence>
<keyword evidence="5 7" id="KW-0472">Membrane</keyword>
<comment type="caution">
    <text evidence="9">The sequence shown here is derived from an EMBL/GenBank/DDBJ whole genome shotgun (WGS) entry which is preliminary data.</text>
</comment>
<organism evidence="9 10">
    <name type="scientific">Lederbergia graminis</name>
    <dbReference type="NCBI Taxonomy" id="735518"/>
    <lineage>
        <taxon>Bacteria</taxon>
        <taxon>Bacillati</taxon>
        <taxon>Bacillota</taxon>
        <taxon>Bacilli</taxon>
        <taxon>Bacillales</taxon>
        <taxon>Bacillaceae</taxon>
        <taxon>Lederbergia</taxon>
    </lineage>
</organism>
<comment type="pathway">
    <text evidence="2">Cell wall biogenesis; peptidoglycan biosynthesis.</text>
</comment>
<dbReference type="SUPFAM" id="SSF56601">
    <property type="entry name" value="beta-lactamase/transpeptidase-like"/>
    <property type="match status" value="1"/>
</dbReference>
<evidence type="ECO:0000313" key="10">
    <source>
        <dbReference type="Proteomes" id="UP001596147"/>
    </source>
</evidence>
<dbReference type="InterPro" id="IPR012338">
    <property type="entry name" value="Beta-lactam/transpept-like"/>
</dbReference>
<evidence type="ECO:0000256" key="6">
    <source>
        <dbReference type="ARBA" id="ARBA00034000"/>
    </source>
</evidence>
<dbReference type="Gene3D" id="2.20.70.70">
    <property type="match status" value="1"/>
</dbReference>
<evidence type="ECO:0000259" key="8">
    <source>
        <dbReference type="PROSITE" id="PS51178"/>
    </source>
</evidence>
<dbReference type="InterPro" id="IPR050515">
    <property type="entry name" value="Beta-lactam/transpept"/>
</dbReference>
<comment type="subcellular location">
    <subcellularLocation>
        <location evidence="1">Membrane</location>
    </subcellularLocation>
</comment>
<dbReference type="Gene3D" id="3.40.710.10">
    <property type="entry name" value="DD-peptidase/beta-lactamase superfamily"/>
    <property type="match status" value="1"/>
</dbReference>
<evidence type="ECO:0000256" key="5">
    <source>
        <dbReference type="ARBA" id="ARBA00023136"/>
    </source>
</evidence>
<dbReference type="Gene3D" id="3.90.1310.10">
    <property type="entry name" value="Penicillin-binding protein 2a (Domain 2)"/>
    <property type="match status" value="1"/>
</dbReference>
<evidence type="ECO:0000256" key="7">
    <source>
        <dbReference type="SAM" id="Phobius"/>
    </source>
</evidence>
<dbReference type="Pfam" id="PF03793">
    <property type="entry name" value="PASTA"/>
    <property type="match status" value="2"/>
</dbReference>
<evidence type="ECO:0000256" key="4">
    <source>
        <dbReference type="ARBA" id="ARBA00012448"/>
    </source>
</evidence>
<dbReference type="CDD" id="cd06575">
    <property type="entry name" value="PASTA_Pbp2x-like_2"/>
    <property type="match status" value="1"/>
</dbReference>
<dbReference type="Pfam" id="PF00905">
    <property type="entry name" value="Transpeptidase"/>
    <property type="match status" value="1"/>
</dbReference>
<reference evidence="10" key="1">
    <citation type="journal article" date="2019" name="Int. J. Syst. Evol. Microbiol.">
        <title>The Global Catalogue of Microorganisms (GCM) 10K type strain sequencing project: providing services to taxonomists for standard genome sequencing and annotation.</title>
        <authorList>
            <consortium name="The Broad Institute Genomics Platform"/>
            <consortium name="The Broad Institute Genome Sequencing Center for Infectious Disease"/>
            <person name="Wu L."/>
            <person name="Ma J."/>
        </authorList>
    </citation>
    <scope>NUCLEOTIDE SEQUENCE [LARGE SCALE GENOMIC DNA]</scope>
    <source>
        <strain evidence="10">CGMCC 1.12237</strain>
    </source>
</reference>
<dbReference type="EMBL" id="JBHSMC010000001">
    <property type="protein sequence ID" value="MFC5463860.1"/>
    <property type="molecule type" value="Genomic_DNA"/>
</dbReference>
<dbReference type="InterPro" id="IPR005311">
    <property type="entry name" value="PBP_dimer"/>
</dbReference>
<comment type="similarity">
    <text evidence="3">Belongs to the transpeptidase family.</text>
</comment>
<dbReference type="Proteomes" id="UP001596147">
    <property type="component" value="Unassembled WGS sequence"/>
</dbReference>
<dbReference type="SMART" id="SM00740">
    <property type="entry name" value="PASTA"/>
    <property type="match status" value="2"/>
</dbReference>
<dbReference type="RefSeq" id="WP_382347834.1">
    <property type="nucleotide sequence ID" value="NZ_JBHSMC010000001.1"/>
</dbReference>
<dbReference type="SUPFAM" id="SSF56519">
    <property type="entry name" value="Penicillin binding protein dimerisation domain"/>
    <property type="match status" value="1"/>
</dbReference>
<dbReference type="EC" id="3.4.16.4" evidence="4"/>